<evidence type="ECO:0000313" key="2">
    <source>
        <dbReference type="EMBL" id="JAV15264.1"/>
    </source>
</evidence>
<organism evidence="2">
    <name type="scientific">Haematobia irritans</name>
    <name type="common">Horn fly</name>
    <name type="synonym">Conops irritans</name>
    <dbReference type="NCBI Taxonomy" id="7368"/>
    <lineage>
        <taxon>Eukaryota</taxon>
        <taxon>Metazoa</taxon>
        <taxon>Ecdysozoa</taxon>
        <taxon>Arthropoda</taxon>
        <taxon>Hexapoda</taxon>
        <taxon>Insecta</taxon>
        <taxon>Pterygota</taxon>
        <taxon>Neoptera</taxon>
        <taxon>Endopterygota</taxon>
        <taxon>Diptera</taxon>
        <taxon>Brachycera</taxon>
        <taxon>Muscomorpha</taxon>
        <taxon>Muscoidea</taxon>
        <taxon>Muscidae</taxon>
        <taxon>Haematobia</taxon>
    </lineage>
</organism>
<protein>
    <submittedName>
        <fullName evidence="2">Uncharacterized protein</fullName>
    </submittedName>
</protein>
<evidence type="ECO:0000256" key="1">
    <source>
        <dbReference type="SAM" id="Phobius"/>
    </source>
</evidence>
<feature type="transmembrane region" description="Helical" evidence="1">
    <location>
        <begin position="21"/>
        <end position="41"/>
    </location>
</feature>
<feature type="transmembrane region" description="Helical" evidence="1">
    <location>
        <begin position="74"/>
        <end position="98"/>
    </location>
</feature>
<feature type="transmembrane region" description="Helical" evidence="1">
    <location>
        <begin position="47"/>
        <end position="67"/>
    </location>
</feature>
<keyword evidence="1" id="KW-0812">Transmembrane</keyword>
<keyword evidence="1" id="KW-1133">Transmembrane helix</keyword>
<name>A0A1L8E9A3_HAEIR</name>
<dbReference type="AlphaFoldDB" id="A0A1L8E9A3"/>
<accession>A0A1L8E9A3</accession>
<keyword evidence="1" id="KW-0472">Membrane</keyword>
<sequence length="150" mass="17346">MIFPIVGERFVEFTILRLGNVVGIASPNWFGLIQFLIFGILDLDSFLLLAILVLLISILIFTYIFNFRFISIHIFLFLVFLIIFGFIIRYFLVTFFFHQQFDGITNELGMFIYNFLNLALLQVVSLILFNVQNNLGTATQRFRVVGANGE</sequence>
<dbReference type="EMBL" id="GFDG01003535">
    <property type="protein sequence ID" value="JAV15264.1"/>
    <property type="molecule type" value="Transcribed_RNA"/>
</dbReference>
<reference evidence="2" key="1">
    <citation type="submission" date="2017-01" db="EMBL/GenBank/DDBJ databases">
        <title>An insight into the sialome and mialome of the horn fly, Haematobia irritans.</title>
        <authorList>
            <person name="Breijo M."/>
            <person name="Boiani M."/>
            <person name="Ures X."/>
            <person name="Rocha S."/>
            <person name="Sequeira M."/>
            <person name="Ribeiro J.M."/>
        </authorList>
    </citation>
    <scope>NUCLEOTIDE SEQUENCE</scope>
</reference>
<feature type="transmembrane region" description="Helical" evidence="1">
    <location>
        <begin position="110"/>
        <end position="131"/>
    </location>
</feature>
<proteinExistence type="predicted"/>